<dbReference type="EMBL" id="JACTVA010000037">
    <property type="protein sequence ID" value="MBC9208714.1"/>
    <property type="molecule type" value="Genomic_DNA"/>
</dbReference>
<protein>
    <recommendedName>
        <fullName evidence="3">Peptidase C39-like domain-containing protein</fullName>
    </recommendedName>
</protein>
<dbReference type="Proteomes" id="UP000626026">
    <property type="component" value="Unassembled WGS sequence"/>
</dbReference>
<comment type="caution">
    <text evidence="1">The sequence shown here is derived from an EMBL/GenBank/DDBJ whole genome shotgun (WGS) entry which is preliminary data.</text>
</comment>
<proteinExistence type="predicted"/>
<evidence type="ECO:0000313" key="2">
    <source>
        <dbReference type="Proteomes" id="UP000626026"/>
    </source>
</evidence>
<organism evidence="1 2">
    <name type="scientific">Teichococcus aerophilus</name>
    <dbReference type="NCBI Taxonomy" id="1224513"/>
    <lineage>
        <taxon>Bacteria</taxon>
        <taxon>Pseudomonadati</taxon>
        <taxon>Pseudomonadota</taxon>
        <taxon>Alphaproteobacteria</taxon>
        <taxon>Acetobacterales</taxon>
        <taxon>Roseomonadaceae</taxon>
        <taxon>Roseomonas</taxon>
    </lineage>
</organism>
<keyword evidence="2" id="KW-1185">Reference proteome</keyword>
<evidence type="ECO:0000313" key="1">
    <source>
        <dbReference type="EMBL" id="MBC9208714.1"/>
    </source>
</evidence>
<name>A0ABR7RQ29_9PROT</name>
<dbReference type="Gene3D" id="3.90.70.10">
    <property type="entry name" value="Cysteine proteinases"/>
    <property type="match status" value="1"/>
</dbReference>
<dbReference type="RefSeq" id="WP_187785865.1">
    <property type="nucleotide sequence ID" value="NZ_JACTVA010000037.1"/>
</dbReference>
<gene>
    <name evidence="1" type="ORF">IBL26_17830</name>
</gene>
<evidence type="ECO:0008006" key="3">
    <source>
        <dbReference type="Google" id="ProtNLM"/>
    </source>
</evidence>
<sequence>MGVPYFSQWESRDLTEAVVAEGAKVALARDASWASSGAATQAEYVEWADHVCGMACLKMMLAARTGRVVPTLELARGCTEHGGYVRQPDGGIKGLIYAPFTRYVAAQFGMVAEVVVGVEAAALPDILRQAEFFMASVHPGIRWPERAPPGRGGHLVLVHRATAERIVFHNPSGHDRAAQENAEMAPAEFDRFFAGRGVAVYPEGAGPG</sequence>
<reference evidence="1 2" key="1">
    <citation type="journal article" date="2013" name="Int. J. Syst. Evol. Microbiol.">
        <title>Roseomonas aerophila sp. nov., isolated from air.</title>
        <authorList>
            <person name="Kim S.J."/>
            <person name="Weon H.Y."/>
            <person name="Ahn J.H."/>
            <person name="Hong S.B."/>
            <person name="Seok S.J."/>
            <person name="Whang K.S."/>
            <person name="Kwon S.W."/>
        </authorList>
    </citation>
    <scope>NUCLEOTIDE SEQUENCE [LARGE SCALE GENOMIC DNA]</scope>
    <source>
        <strain evidence="1 2">NBRC 108923</strain>
    </source>
</reference>
<accession>A0ABR7RQ29</accession>